<dbReference type="AlphaFoldDB" id="A0A3D8M9B2"/>
<comment type="similarity">
    <text evidence="2 7">Belongs to the UDP-glucose/GDP-mannose dehydrogenase family.</text>
</comment>
<evidence type="ECO:0000256" key="5">
    <source>
        <dbReference type="ARBA" id="ARBA00023027"/>
    </source>
</evidence>
<dbReference type="PIRSF" id="PIRSF000124">
    <property type="entry name" value="UDPglc_GDPman_dh"/>
    <property type="match status" value="1"/>
</dbReference>
<dbReference type="PANTHER" id="PTHR43750:SF2">
    <property type="entry name" value="UDP-GLUCOSE 6-DEHYDROGENASE"/>
    <property type="match status" value="1"/>
</dbReference>
<feature type="binding site" evidence="10">
    <location>
        <position position="41"/>
    </location>
    <ligand>
        <name>NAD(+)</name>
        <dbReference type="ChEBI" id="CHEBI:57540"/>
    </ligand>
</feature>
<evidence type="ECO:0000256" key="9">
    <source>
        <dbReference type="PIRSR" id="PIRSR500134-2"/>
    </source>
</evidence>
<dbReference type="InterPro" id="IPR014026">
    <property type="entry name" value="UDP-Glc/GDP-Man_DH_dimer"/>
</dbReference>
<evidence type="ECO:0000256" key="4">
    <source>
        <dbReference type="ARBA" id="ARBA00023002"/>
    </source>
</evidence>
<dbReference type="GO" id="GO:0000271">
    <property type="term" value="P:polysaccharide biosynthetic process"/>
    <property type="evidence" value="ECO:0007669"/>
    <property type="project" value="InterPro"/>
</dbReference>
<protein>
    <recommendedName>
        <fullName evidence="3 7">UDP-glucose 6-dehydrogenase</fullName>
        <ecNumber evidence="3 7">1.1.1.22</ecNumber>
    </recommendedName>
</protein>
<dbReference type="InterPro" id="IPR001732">
    <property type="entry name" value="UDP-Glc/GDP-Man_DH_N"/>
</dbReference>
<sequence>MEEVQKGLKIAVAGTGYVGLSNAVLLAQHNSVTAVDLVPEKVELLNNKQSPIEDKEISAYLSEKQLDLTATLDAEVAYKDADYVVIATPTDYDPQTNYFNTKSVEAVIRMVMDVNPNAVMVIKSTVPVGFTAEAKERFGTENLIFSPEFLREGKALYDNLHPSRIIVGEQSERAKVFANLLEQGAIKKEIDVLFTNSTEAEAIKLFANTYLAMRVAYFNELDSYAESHGLNTKQIIEGVSLDPRIGNHYNNPSFGYGGYCLPKDTKQLLANYQDVPNNMIQAIVDANRTRKDFIADSIIAKNPKVVGVYRLIMKAGSDNFRASAIQGIMKRIKAKGIEVVVYEPVLSEDEYFHSRVIQNIEEFKEVSDVIIANRITDEISDSLAKVYSRDLFGAD</sequence>
<dbReference type="InterPro" id="IPR036220">
    <property type="entry name" value="UDP-Glc/GDP-Man_DH_C_sf"/>
</dbReference>
<evidence type="ECO:0000256" key="2">
    <source>
        <dbReference type="ARBA" id="ARBA00006601"/>
    </source>
</evidence>
<dbReference type="UniPathway" id="UPA00038">
    <property type="reaction ID" value="UER00491"/>
</dbReference>
<evidence type="ECO:0000256" key="8">
    <source>
        <dbReference type="PIRSR" id="PIRSR500134-1"/>
    </source>
</evidence>
<feature type="binding site" evidence="10">
    <location>
        <position position="321"/>
    </location>
    <ligand>
        <name>NAD(+)</name>
        <dbReference type="ChEBI" id="CHEBI:57540"/>
    </ligand>
</feature>
<accession>A0A3D8M9B2</accession>
<feature type="binding site" evidence="10">
    <location>
        <position position="125"/>
    </location>
    <ligand>
        <name>NAD(+)</name>
        <dbReference type="ChEBI" id="CHEBI:57540"/>
    </ligand>
</feature>
<evidence type="ECO:0000313" key="12">
    <source>
        <dbReference type="EMBL" id="RDV26556.1"/>
    </source>
</evidence>
<organism evidence="12 13">
    <name type="scientific">Alteromonas aestuariivivens</name>
    <dbReference type="NCBI Taxonomy" id="1938339"/>
    <lineage>
        <taxon>Bacteria</taxon>
        <taxon>Pseudomonadati</taxon>
        <taxon>Pseudomonadota</taxon>
        <taxon>Gammaproteobacteria</taxon>
        <taxon>Alteromonadales</taxon>
        <taxon>Alteromonadaceae</taxon>
        <taxon>Alteromonas/Salinimonas group</taxon>
        <taxon>Alteromonas</taxon>
    </lineage>
</organism>
<reference evidence="13" key="1">
    <citation type="submission" date="2018-08" db="EMBL/GenBank/DDBJ databases">
        <authorList>
            <person name="Zhang J."/>
            <person name="Du Z.-J."/>
        </authorList>
    </citation>
    <scope>NUCLEOTIDE SEQUENCE [LARGE SCALE GENOMIC DNA]</scope>
    <source>
        <strain evidence="13">KCTC 52655</strain>
    </source>
</reference>
<feature type="binding site" evidence="10">
    <location>
        <position position="90"/>
    </location>
    <ligand>
        <name>NAD(+)</name>
        <dbReference type="ChEBI" id="CHEBI:57540"/>
    </ligand>
</feature>
<dbReference type="InterPro" id="IPR013328">
    <property type="entry name" value="6PGD_dom2"/>
</dbReference>
<dbReference type="OrthoDB" id="9803238at2"/>
<dbReference type="Pfam" id="PF00984">
    <property type="entry name" value="UDPG_MGDP_dh"/>
    <property type="match status" value="1"/>
</dbReference>
<keyword evidence="13" id="KW-1185">Reference proteome</keyword>
<dbReference type="RefSeq" id="WP_115592510.1">
    <property type="nucleotide sequence ID" value="NZ_QRHA01000004.1"/>
</dbReference>
<comment type="caution">
    <text evidence="12">The sequence shown here is derived from an EMBL/GenBank/DDBJ whole genome shotgun (WGS) entry which is preliminary data.</text>
</comment>
<feature type="binding site" evidence="10">
    <location>
        <position position="36"/>
    </location>
    <ligand>
        <name>NAD(+)</name>
        <dbReference type="ChEBI" id="CHEBI:57540"/>
    </ligand>
</feature>
<dbReference type="GO" id="GO:0051287">
    <property type="term" value="F:NAD binding"/>
    <property type="evidence" value="ECO:0007669"/>
    <property type="project" value="InterPro"/>
</dbReference>
<dbReference type="SUPFAM" id="SSF52413">
    <property type="entry name" value="UDP-glucose/GDP-mannose dehydrogenase C-terminal domain"/>
    <property type="match status" value="1"/>
</dbReference>
<feature type="binding site" evidence="9">
    <location>
        <begin position="249"/>
        <end position="253"/>
    </location>
    <ligand>
        <name>substrate</name>
    </ligand>
</feature>
<dbReference type="InterPro" id="IPR014027">
    <property type="entry name" value="UDP-Glc/GDP-Man_DH_C"/>
</dbReference>
<dbReference type="FunFam" id="1.10.1040.10:FF:000026">
    <property type="entry name" value="UDP-glucose 6-dehydrogenase"/>
    <property type="match status" value="1"/>
</dbReference>
<dbReference type="SMART" id="SM00984">
    <property type="entry name" value="UDPG_MGDP_dh_C"/>
    <property type="match status" value="1"/>
</dbReference>
<dbReference type="Proteomes" id="UP000256561">
    <property type="component" value="Unassembled WGS sequence"/>
</dbReference>
<dbReference type="GO" id="GO:0003979">
    <property type="term" value="F:UDP-glucose 6-dehydrogenase activity"/>
    <property type="evidence" value="ECO:0007669"/>
    <property type="project" value="UniProtKB-EC"/>
</dbReference>
<dbReference type="Gene3D" id="3.40.50.720">
    <property type="entry name" value="NAD(P)-binding Rossmann-like Domain"/>
    <property type="match status" value="2"/>
</dbReference>
<feature type="binding site" evidence="9">
    <location>
        <position position="395"/>
    </location>
    <ligand>
        <name>substrate</name>
    </ligand>
</feature>
<dbReference type="EMBL" id="QRHA01000004">
    <property type="protein sequence ID" value="RDV26556.1"/>
    <property type="molecule type" value="Genomic_DNA"/>
</dbReference>
<evidence type="ECO:0000313" key="13">
    <source>
        <dbReference type="Proteomes" id="UP000256561"/>
    </source>
</evidence>
<dbReference type="Pfam" id="PF03721">
    <property type="entry name" value="UDPG_MGDP_dh_N"/>
    <property type="match status" value="1"/>
</dbReference>
<feature type="binding site" evidence="9">
    <location>
        <position position="314"/>
    </location>
    <ligand>
        <name>substrate</name>
    </ligand>
</feature>
<feature type="binding site" evidence="9">
    <location>
        <begin position="149"/>
        <end position="152"/>
    </location>
    <ligand>
        <name>substrate</name>
    </ligand>
</feature>
<dbReference type="PANTHER" id="PTHR43750">
    <property type="entry name" value="UDP-GLUCOSE 6-DEHYDROGENASE TUAD"/>
    <property type="match status" value="1"/>
</dbReference>
<evidence type="ECO:0000256" key="7">
    <source>
        <dbReference type="PIRNR" id="PIRNR000124"/>
    </source>
</evidence>
<gene>
    <name evidence="12" type="ORF">DXV75_06055</name>
</gene>
<feature type="active site" description="Nucleophile" evidence="8">
    <location>
        <position position="260"/>
    </location>
</feature>
<evidence type="ECO:0000256" key="10">
    <source>
        <dbReference type="PIRSR" id="PIRSR500134-3"/>
    </source>
</evidence>
<dbReference type="SUPFAM" id="SSF48179">
    <property type="entry name" value="6-phosphogluconate dehydrogenase C-terminal domain-like"/>
    <property type="match status" value="1"/>
</dbReference>
<feature type="binding site" evidence="9">
    <location>
        <position position="257"/>
    </location>
    <ligand>
        <name>substrate</name>
    </ligand>
</feature>
<dbReference type="InterPro" id="IPR036291">
    <property type="entry name" value="NAD(P)-bd_dom_sf"/>
</dbReference>
<dbReference type="EC" id="1.1.1.22" evidence="3 7"/>
<dbReference type="SUPFAM" id="SSF51735">
    <property type="entry name" value="NAD(P)-binding Rossmann-fold domains"/>
    <property type="match status" value="1"/>
</dbReference>
<dbReference type="InterPro" id="IPR028357">
    <property type="entry name" value="UDPglc_DH_bac"/>
</dbReference>
<dbReference type="GO" id="GO:0006065">
    <property type="term" value="P:UDP-glucuronate biosynthetic process"/>
    <property type="evidence" value="ECO:0007669"/>
    <property type="project" value="UniProtKB-UniPathway"/>
</dbReference>
<dbReference type="Gene3D" id="1.10.1040.10">
    <property type="entry name" value="N-(1-d-carboxylethyl)-l-norvaline Dehydrogenase, domain 2"/>
    <property type="match status" value="1"/>
</dbReference>
<dbReference type="InterPro" id="IPR017476">
    <property type="entry name" value="UDP-Glc/GDP-Man"/>
</dbReference>
<comment type="pathway">
    <text evidence="1">Nucleotide-sugar biosynthesis; UDP-alpha-D-glucuronate biosynthesis; UDP-alpha-D-glucuronate from UDP-alpha-D-glucose: step 1/1.</text>
</comment>
<comment type="catalytic activity">
    <reaction evidence="6 7">
        <text>UDP-alpha-D-glucose + 2 NAD(+) + H2O = UDP-alpha-D-glucuronate + 2 NADH + 3 H(+)</text>
        <dbReference type="Rhea" id="RHEA:23596"/>
        <dbReference type="ChEBI" id="CHEBI:15377"/>
        <dbReference type="ChEBI" id="CHEBI:15378"/>
        <dbReference type="ChEBI" id="CHEBI:57540"/>
        <dbReference type="ChEBI" id="CHEBI:57945"/>
        <dbReference type="ChEBI" id="CHEBI:58052"/>
        <dbReference type="ChEBI" id="CHEBI:58885"/>
        <dbReference type="EC" id="1.1.1.22"/>
    </reaction>
</comment>
<feature type="binding site" evidence="9">
    <location>
        <position position="313"/>
    </location>
    <ligand>
        <name>substrate</name>
    </ligand>
</feature>
<name>A0A3D8M9B2_9ALTE</name>
<dbReference type="InterPro" id="IPR008927">
    <property type="entry name" value="6-PGluconate_DH-like_C_sf"/>
</dbReference>
<feature type="binding site" evidence="10">
    <location>
        <position position="263"/>
    </location>
    <ligand>
        <name>NAD(+)</name>
        <dbReference type="ChEBI" id="CHEBI:57540"/>
    </ligand>
</feature>
<feature type="binding site" evidence="10">
    <location>
        <position position="152"/>
    </location>
    <ligand>
        <name>NAD(+)</name>
        <dbReference type="ChEBI" id="CHEBI:57540"/>
    </ligand>
</feature>
<evidence type="ECO:0000256" key="6">
    <source>
        <dbReference type="ARBA" id="ARBA00047473"/>
    </source>
</evidence>
<dbReference type="PIRSF" id="PIRSF500134">
    <property type="entry name" value="UDPglc_DH_bac"/>
    <property type="match status" value="1"/>
</dbReference>
<keyword evidence="5 7" id="KW-0520">NAD</keyword>
<keyword evidence="4 7" id="KW-0560">Oxidoreductase</keyword>
<evidence type="ECO:0000256" key="3">
    <source>
        <dbReference type="ARBA" id="ARBA00012954"/>
    </source>
</evidence>
<evidence type="ECO:0000256" key="1">
    <source>
        <dbReference type="ARBA" id="ARBA00004701"/>
    </source>
</evidence>
<dbReference type="NCBIfam" id="TIGR03026">
    <property type="entry name" value="NDP-sugDHase"/>
    <property type="match status" value="1"/>
</dbReference>
<feature type="binding site" evidence="9">
    <location>
        <position position="204"/>
    </location>
    <ligand>
        <name>substrate</name>
    </ligand>
</feature>
<proteinExistence type="inferred from homology"/>
<feature type="domain" description="UDP-glucose/GDP-mannose dehydrogenase C-terminal" evidence="11">
    <location>
        <begin position="307"/>
        <end position="394"/>
    </location>
</feature>
<dbReference type="Pfam" id="PF03720">
    <property type="entry name" value="UDPG_MGDP_dh_C"/>
    <property type="match status" value="1"/>
</dbReference>
<evidence type="ECO:0000259" key="11">
    <source>
        <dbReference type="SMART" id="SM00984"/>
    </source>
</evidence>